<name>A0A386K4S9_9CAUD</name>
<gene>
    <name evidence="1" type="ORF">OGLPLLMI_00039</name>
</gene>
<accession>A0A386K4S9</accession>
<reference evidence="2" key="1">
    <citation type="submission" date="2017-11" db="EMBL/GenBank/DDBJ databases">
        <authorList>
            <person name="Zhao X."/>
        </authorList>
    </citation>
    <scope>NUCLEOTIDE SEQUENCE [LARGE SCALE GENOMIC DNA]</scope>
</reference>
<sequence>MGITGSYMRGQFLIYISLNLNNGIINIFTGCQYHGRIDFQRYSFGAADNQDHANHLHAPAAFLQLWFISLCTVGNRNHIAVFIKQADLTDPPSAHIFRYDLFRNDLIGVNRVNSQHIQLRTAQLMRQRGLCRVRCRQRAVTIAYGHLGDLNLRTQCRGVCQFCRPDIG</sequence>
<dbReference type="Proteomes" id="UP000275262">
    <property type="component" value="Segment"/>
</dbReference>
<protein>
    <submittedName>
        <fullName evidence="1">Uncharacterized protein</fullName>
    </submittedName>
</protein>
<dbReference type="EMBL" id="MG589387">
    <property type="protein sequence ID" value="AYD79805.1"/>
    <property type="molecule type" value="Genomic_DNA"/>
</dbReference>
<proteinExistence type="predicted"/>
<evidence type="ECO:0000313" key="1">
    <source>
        <dbReference type="EMBL" id="AYD79805.1"/>
    </source>
</evidence>
<evidence type="ECO:0000313" key="2">
    <source>
        <dbReference type="Proteomes" id="UP000275262"/>
    </source>
</evidence>
<keyword evidence="2" id="KW-1185">Reference proteome</keyword>
<organism evidence="1 2">
    <name type="scientific">Enterobacter phage phiT5282H</name>
    <dbReference type="NCBI Taxonomy" id="2340712"/>
    <lineage>
        <taxon>Viruses</taxon>
        <taxon>Duplodnaviria</taxon>
        <taxon>Heunggongvirae</taxon>
        <taxon>Uroviricota</taxon>
        <taxon>Caudoviricetes</taxon>
        <taxon>Peduoviridae</taxon>
        <taxon>Novemvirus</taxon>
        <taxon>Novemvirus T5282H</taxon>
    </lineage>
</organism>